<dbReference type="Proteomes" id="UP001516400">
    <property type="component" value="Unassembled WGS sequence"/>
</dbReference>
<feature type="domain" description="PiggyBac transposable element-derived protein" evidence="1">
    <location>
        <begin position="5"/>
        <end position="136"/>
    </location>
</feature>
<dbReference type="AlphaFoldDB" id="A0ABD2MYK8"/>
<organism evidence="2 3">
    <name type="scientific">Cryptolaemus montrouzieri</name>
    <dbReference type="NCBI Taxonomy" id="559131"/>
    <lineage>
        <taxon>Eukaryota</taxon>
        <taxon>Metazoa</taxon>
        <taxon>Ecdysozoa</taxon>
        <taxon>Arthropoda</taxon>
        <taxon>Hexapoda</taxon>
        <taxon>Insecta</taxon>
        <taxon>Pterygota</taxon>
        <taxon>Neoptera</taxon>
        <taxon>Endopterygota</taxon>
        <taxon>Coleoptera</taxon>
        <taxon>Polyphaga</taxon>
        <taxon>Cucujiformia</taxon>
        <taxon>Coccinelloidea</taxon>
        <taxon>Coccinellidae</taxon>
        <taxon>Scymninae</taxon>
        <taxon>Scymnini</taxon>
        <taxon>Cryptolaemus</taxon>
    </lineage>
</organism>
<dbReference type="EMBL" id="JABFTP020000042">
    <property type="protein sequence ID" value="KAL3271449.1"/>
    <property type="molecule type" value="Genomic_DNA"/>
</dbReference>
<accession>A0ABD2MYK8</accession>
<evidence type="ECO:0000313" key="3">
    <source>
        <dbReference type="Proteomes" id="UP001516400"/>
    </source>
</evidence>
<dbReference type="Pfam" id="PF13843">
    <property type="entry name" value="DDE_Tnp_1_7"/>
    <property type="match status" value="1"/>
</dbReference>
<proteinExistence type="predicted"/>
<reference evidence="2 3" key="1">
    <citation type="journal article" date="2021" name="BMC Biol.">
        <title>Horizontally acquired antibacterial genes associated with adaptive radiation of ladybird beetles.</title>
        <authorList>
            <person name="Li H.S."/>
            <person name="Tang X.F."/>
            <person name="Huang Y.H."/>
            <person name="Xu Z.Y."/>
            <person name="Chen M.L."/>
            <person name="Du X.Y."/>
            <person name="Qiu B.Y."/>
            <person name="Chen P.T."/>
            <person name="Zhang W."/>
            <person name="Slipinski A."/>
            <person name="Escalona H.E."/>
            <person name="Waterhouse R.M."/>
            <person name="Zwick A."/>
            <person name="Pang H."/>
        </authorList>
    </citation>
    <scope>NUCLEOTIDE SEQUENCE [LARGE SCALE GENOMIC DNA]</scope>
    <source>
        <strain evidence="2">SYSU2018</strain>
    </source>
</reference>
<name>A0ABD2MYK8_9CUCU</name>
<protein>
    <recommendedName>
        <fullName evidence="1">PiggyBac transposable element-derived protein domain-containing protein</fullName>
    </recommendedName>
</protein>
<comment type="caution">
    <text evidence="2">The sequence shown here is derived from an EMBL/GenBank/DDBJ whole genome shotgun (WGS) entry which is preliminary data.</text>
</comment>
<evidence type="ECO:0000259" key="1">
    <source>
        <dbReference type="Pfam" id="PF13843"/>
    </source>
</evidence>
<dbReference type="InterPro" id="IPR029526">
    <property type="entry name" value="PGBD"/>
</dbReference>
<evidence type="ECO:0000313" key="2">
    <source>
        <dbReference type="EMBL" id="KAL3271449.1"/>
    </source>
</evidence>
<sequence>MSHQANRNICSTGTIRQNRLEGCPFPEKNVWNREKRESFQFLSNEKILMAQWKDNKLVTMATNLENQSMMTARRCKEDKSKQNVPQPKVVSNYNKCMEGVDKMDGLVAAYRSRMRQRKWYWPIFHYFFDVRVVNGWILMKKLRPEDPNSRPQR</sequence>
<dbReference type="PANTHER" id="PTHR47272">
    <property type="entry name" value="DDE_TNP_1_7 DOMAIN-CONTAINING PROTEIN"/>
    <property type="match status" value="1"/>
</dbReference>
<dbReference type="PANTHER" id="PTHR47272:SF2">
    <property type="entry name" value="PIGGYBAC TRANSPOSABLE ELEMENT-DERIVED PROTEIN 3-LIKE"/>
    <property type="match status" value="1"/>
</dbReference>
<keyword evidence="3" id="KW-1185">Reference proteome</keyword>
<gene>
    <name evidence="2" type="ORF">HHI36_021935</name>
</gene>